<sequence length="105" mass="11485">MIQLFQNILGNALKFTEEQGTIQTKFTEKENGLVITIFNTGKHIPEEDLELIFDKFYQSKNQNLLKQTGSGLGLAISKKIVKAQGGSIKAQNSGLGVTFTVTLPA</sequence>
<dbReference type="EC" id="2.7.13.3" evidence="2"/>
<dbReference type="PROSITE" id="PS50109">
    <property type="entry name" value="HIS_KIN"/>
    <property type="match status" value="1"/>
</dbReference>
<dbReference type="Proteomes" id="UP001463665">
    <property type="component" value="Chromosome"/>
</dbReference>
<name>A0AAU6WWW3_9FLAO</name>
<dbReference type="PANTHER" id="PTHR43547:SF2">
    <property type="entry name" value="HYBRID SIGNAL TRANSDUCTION HISTIDINE KINASE C"/>
    <property type="match status" value="1"/>
</dbReference>
<evidence type="ECO:0000256" key="2">
    <source>
        <dbReference type="ARBA" id="ARBA00012438"/>
    </source>
</evidence>
<dbReference type="Pfam" id="PF02518">
    <property type="entry name" value="HATPase_c"/>
    <property type="match status" value="1"/>
</dbReference>
<reference evidence="5 6" key="1">
    <citation type="submission" date="2024-04" db="EMBL/GenBank/DDBJ databases">
        <title>Genome sequencing and assembly of rice foliar adapted Chryseobacterium endophyticum OsEnb-ALM-A6.</title>
        <authorList>
            <person name="Kumar S."/>
            <person name="Javed M."/>
            <person name="Chouhan V."/>
            <person name="Charishma K."/>
            <person name="Patel A."/>
            <person name="Kumar M."/>
            <person name="Sahu K.P."/>
            <person name="Kumar A."/>
        </authorList>
    </citation>
    <scope>NUCLEOTIDE SEQUENCE [LARGE SCALE GENOMIC DNA]</scope>
    <source>
        <strain evidence="5 6">OsEnb-ALM-A6</strain>
    </source>
</reference>
<dbReference type="SMART" id="SM00387">
    <property type="entry name" value="HATPase_c"/>
    <property type="match status" value="1"/>
</dbReference>
<organism evidence="5 6">
    <name type="scientific">Chryseobacterium endophyticum</name>
    <dbReference type="NCBI Taxonomy" id="1854762"/>
    <lineage>
        <taxon>Bacteria</taxon>
        <taxon>Pseudomonadati</taxon>
        <taxon>Bacteroidota</taxon>
        <taxon>Flavobacteriia</taxon>
        <taxon>Flavobacteriales</taxon>
        <taxon>Weeksellaceae</taxon>
        <taxon>Chryseobacterium group</taxon>
        <taxon>Chryseobacterium</taxon>
    </lineage>
</organism>
<comment type="catalytic activity">
    <reaction evidence="1">
        <text>ATP + protein L-histidine = ADP + protein N-phospho-L-histidine.</text>
        <dbReference type="EC" id="2.7.13.3"/>
    </reaction>
</comment>
<proteinExistence type="predicted"/>
<keyword evidence="5" id="KW-0547">Nucleotide-binding</keyword>
<dbReference type="Gene3D" id="3.30.565.10">
    <property type="entry name" value="Histidine kinase-like ATPase, C-terminal domain"/>
    <property type="match status" value="1"/>
</dbReference>
<dbReference type="AlphaFoldDB" id="A0AAU6WWW3"/>
<dbReference type="InterPro" id="IPR003594">
    <property type="entry name" value="HATPase_dom"/>
</dbReference>
<dbReference type="GO" id="GO:0005524">
    <property type="term" value="F:ATP binding"/>
    <property type="evidence" value="ECO:0007669"/>
    <property type="project" value="UniProtKB-KW"/>
</dbReference>
<dbReference type="PANTHER" id="PTHR43547">
    <property type="entry name" value="TWO-COMPONENT HISTIDINE KINASE"/>
    <property type="match status" value="1"/>
</dbReference>
<evidence type="ECO:0000313" key="5">
    <source>
        <dbReference type="EMBL" id="XAO76387.1"/>
    </source>
</evidence>
<dbReference type="InterPro" id="IPR005467">
    <property type="entry name" value="His_kinase_dom"/>
</dbReference>
<keyword evidence="5" id="KW-0067">ATP-binding</keyword>
<dbReference type="PRINTS" id="PR00344">
    <property type="entry name" value="BCTRLSENSOR"/>
</dbReference>
<dbReference type="InterPro" id="IPR004358">
    <property type="entry name" value="Sig_transdc_His_kin-like_C"/>
</dbReference>
<dbReference type="EMBL" id="CP154834">
    <property type="protein sequence ID" value="XAO76387.1"/>
    <property type="molecule type" value="Genomic_DNA"/>
</dbReference>
<dbReference type="RefSeq" id="WP_345767741.1">
    <property type="nucleotide sequence ID" value="NZ_CP154834.1"/>
</dbReference>
<feature type="domain" description="Histidine kinase" evidence="4">
    <location>
        <begin position="1"/>
        <end position="105"/>
    </location>
</feature>
<evidence type="ECO:0000256" key="3">
    <source>
        <dbReference type="ARBA" id="ARBA00022553"/>
    </source>
</evidence>
<evidence type="ECO:0000313" key="6">
    <source>
        <dbReference type="Proteomes" id="UP001463665"/>
    </source>
</evidence>
<evidence type="ECO:0000259" key="4">
    <source>
        <dbReference type="PROSITE" id="PS50109"/>
    </source>
</evidence>
<evidence type="ECO:0000256" key="1">
    <source>
        <dbReference type="ARBA" id="ARBA00000085"/>
    </source>
</evidence>
<protein>
    <recommendedName>
        <fullName evidence="2">histidine kinase</fullName>
        <ecNumber evidence="2">2.7.13.3</ecNumber>
    </recommendedName>
</protein>
<keyword evidence="6" id="KW-1185">Reference proteome</keyword>
<gene>
    <name evidence="5" type="ORF">AAFP95_11900</name>
</gene>
<dbReference type="SUPFAM" id="SSF55874">
    <property type="entry name" value="ATPase domain of HSP90 chaperone/DNA topoisomerase II/histidine kinase"/>
    <property type="match status" value="1"/>
</dbReference>
<keyword evidence="3" id="KW-0597">Phosphoprotein</keyword>
<dbReference type="InterPro" id="IPR036890">
    <property type="entry name" value="HATPase_C_sf"/>
</dbReference>
<dbReference type="GO" id="GO:0000155">
    <property type="term" value="F:phosphorelay sensor kinase activity"/>
    <property type="evidence" value="ECO:0007669"/>
    <property type="project" value="TreeGrafter"/>
</dbReference>
<accession>A0AAU6WWW3</accession>